<dbReference type="OMA" id="DAWPLEY"/>
<comment type="cofactor">
    <cofactor evidence="8">
        <name>Zn(2+)</name>
        <dbReference type="ChEBI" id="CHEBI:29105"/>
    </cofactor>
</comment>
<keyword evidence="4 8" id="KW-0479">Metal-binding</keyword>
<evidence type="ECO:0000256" key="4">
    <source>
        <dbReference type="ARBA" id="ARBA00022723"/>
    </source>
</evidence>
<reference evidence="10 11" key="1">
    <citation type="journal article" date="2014" name="Nat. Commun.">
        <title>Molecular traces of alternative social organization in a termite genome.</title>
        <authorList>
            <person name="Terrapon N."/>
            <person name="Li C."/>
            <person name="Robertson H.M."/>
            <person name="Ji L."/>
            <person name="Meng X."/>
            <person name="Booth W."/>
            <person name="Chen Z."/>
            <person name="Childers C.P."/>
            <person name="Glastad K.M."/>
            <person name="Gokhale K."/>
            <person name="Gowin J."/>
            <person name="Gronenberg W."/>
            <person name="Hermansen R.A."/>
            <person name="Hu H."/>
            <person name="Hunt B.G."/>
            <person name="Huylmans A.K."/>
            <person name="Khalil S.M."/>
            <person name="Mitchell R.D."/>
            <person name="Munoz-Torres M.C."/>
            <person name="Mustard J.A."/>
            <person name="Pan H."/>
            <person name="Reese J.T."/>
            <person name="Scharf M.E."/>
            <person name="Sun F."/>
            <person name="Vogel H."/>
            <person name="Xiao J."/>
            <person name="Yang W."/>
            <person name="Yang Z."/>
            <person name="Yang Z."/>
            <person name="Zhou J."/>
            <person name="Zhu J."/>
            <person name="Brent C.S."/>
            <person name="Elsik C.G."/>
            <person name="Goodisman M.A."/>
            <person name="Liberles D.A."/>
            <person name="Roe R.M."/>
            <person name="Vargo E.L."/>
            <person name="Vilcinskas A."/>
            <person name="Wang J."/>
            <person name="Bornberg-Bauer E."/>
            <person name="Korb J."/>
            <person name="Zhang G."/>
            <person name="Liebig J."/>
        </authorList>
    </citation>
    <scope>NUCLEOTIDE SEQUENCE [LARGE SCALE GENOMIC DNA]</scope>
    <source>
        <tissue evidence="10">Whole organism</tissue>
    </source>
</reference>
<dbReference type="FunCoup" id="A0A067RDT3">
    <property type="interactions" value="10"/>
</dbReference>
<keyword evidence="6 8" id="KW-0456">Lyase</keyword>
<accession>A0A067RDT3</accession>
<dbReference type="SUPFAM" id="SSF51069">
    <property type="entry name" value="Carbonic anhydrase"/>
    <property type="match status" value="1"/>
</dbReference>
<feature type="chain" id="PRO_5025094261" description="Carbonic anhydrase" evidence="8">
    <location>
        <begin position="25"/>
        <end position="330"/>
    </location>
</feature>
<evidence type="ECO:0000256" key="2">
    <source>
        <dbReference type="ARBA" id="ARBA00010718"/>
    </source>
</evidence>
<dbReference type="InterPro" id="IPR036398">
    <property type="entry name" value="CA_dom_sf"/>
</dbReference>
<name>A0A067RDT3_ZOONE</name>
<organism evidence="10 11">
    <name type="scientific">Zootermopsis nevadensis</name>
    <name type="common">Dampwood termite</name>
    <dbReference type="NCBI Taxonomy" id="136037"/>
    <lineage>
        <taxon>Eukaryota</taxon>
        <taxon>Metazoa</taxon>
        <taxon>Ecdysozoa</taxon>
        <taxon>Arthropoda</taxon>
        <taxon>Hexapoda</taxon>
        <taxon>Insecta</taxon>
        <taxon>Pterygota</taxon>
        <taxon>Neoptera</taxon>
        <taxon>Polyneoptera</taxon>
        <taxon>Dictyoptera</taxon>
        <taxon>Blattodea</taxon>
        <taxon>Blattoidea</taxon>
        <taxon>Termitoidae</taxon>
        <taxon>Termopsidae</taxon>
        <taxon>Zootermopsis</taxon>
    </lineage>
</organism>
<protein>
    <recommendedName>
        <fullName evidence="3 8">Carbonic anhydrase</fullName>
        <ecNumber evidence="3 8">4.2.1.1</ecNumber>
    </recommendedName>
</protein>
<evidence type="ECO:0000313" key="11">
    <source>
        <dbReference type="Proteomes" id="UP000027135"/>
    </source>
</evidence>
<evidence type="ECO:0000256" key="5">
    <source>
        <dbReference type="ARBA" id="ARBA00022833"/>
    </source>
</evidence>
<dbReference type="eggNOG" id="KOG0382">
    <property type="taxonomic scope" value="Eukaryota"/>
</dbReference>
<dbReference type="CDD" id="cd00326">
    <property type="entry name" value="alpha_CA"/>
    <property type="match status" value="1"/>
</dbReference>
<proteinExistence type="inferred from homology"/>
<comment type="similarity">
    <text evidence="2 8">Belongs to the alpha-carbonic anhydrase family.</text>
</comment>
<dbReference type="PANTHER" id="PTHR18952">
    <property type="entry name" value="CARBONIC ANHYDRASE"/>
    <property type="match status" value="1"/>
</dbReference>
<dbReference type="EC" id="4.2.1.1" evidence="3 8"/>
<feature type="signal peptide" evidence="8">
    <location>
        <begin position="1"/>
        <end position="24"/>
    </location>
</feature>
<dbReference type="PROSITE" id="PS00162">
    <property type="entry name" value="ALPHA_CA_1"/>
    <property type="match status" value="1"/>
</dbReference>
<dbReference type="STRING" id="136037.A0A067RDT3"/>
<evidence type="ECO:0000256" key="1">
    <source>
        <dbReference type="ARBA" id="ARBA00002904"/>
    </source>
</evidence>
<comment type="function">
    <text evidence="1 8">Reversible hydration of carbon dioxide.</text>
</comment>
<keyword evidence="8" id="KW-0732">Signal</keyword>
<dbReference type="GO" id="GO:0004089">
    <property type="term" value="F:carbonate dehydratase activity"/>
    <property type="evidence" value="ECO:0007669"/>
    <property type="project" value="UniProtKB-UniRule"/>
</dbReference>
<keyword evidence="5 8" id="KW-0862">Zinc</keyword>
<evidence type="ECO:0000259" key="9">
    <source>
        <dbReference type="PROSITE" id="PS51144"/>
    </source>
</evidence>
<evidence type="ECO:0000256" key="3">
    <source>
        <dbReference type="ARBA" id="ARBA00012925"/>
    </source>
</evidence>
<evidence type="ECO:0000256" key="7">
    <source>
        <dbReference type="ARBA" id="ARBA00048348"/>
    </source>
</evidence>
<dbReference type="InterPro" id="IPR001148">
    <property type="entry name" value="CA_dom"/>
</dbReference>
<evidence type="ECO:0000256" key="6">
    <source>
        <dbReference type="ARBA" id="ARBA00023239"/>
    </source>
</evidence>
<evidence type="ECO:0000313" key="10">
    <source>
        <dbReference type="EMBL" id="KDR21153.1"/>
    </source>
</evidence>
<dbReference type="InterPro" id="IPR018338">
    <property type="entry name" value="Carbonic_anhydrase_a-class_CS"/>
</dbReference>
<dbReference type="InterPro" id="IPR023561">
    <property type="entry name" value="Carbonic_anhydrase_a-class"/>
</dbReference>
<dbReference type="GO" id="GO:0008270">
    <property type="term" value="F:zinc ion binding"/>
    <property type="evidence" value="ECO:0007669"/>
    <property type="project" value="UniProtKB-UniRule"/>
</dbReference>
<dbReference type="AlphaFoldDB" id="A0A067RDT3"/>
<dbReference type="PANTHER" id="PTHR18952:SF265">
    <property type="entry name" value="CARBONIC ANHYDRASE"/>
    <property type="match status" value="1"/>
</dbReference>
<gene>
    <name evidence="10" type="ORF">L798_04082</name>
</gene>
<dbReference type="EMBL" id="KK852570">
    <property type="protein sequence ID" value="KDR21153.1"/>
    <property type="molecule type" value="Genomic_DNA"/>
</dbReference>
<dbReference type="SMART" id="SM01057">
    <property type="entry name" value="Carb_anhydrase"/>
    <property type="match status" value="1"/>
</dbReference>
<dbReference type="Proteomes" id="UP000027135">
    <property type="component" value="Unassembled WGS sequence"/>
</dbReference>
<sequence>MVPPASRVAIAILWLSHVFLTARGLVHHYSDFLPPPTSWYNLWLPRPTDDLLLLHIQQPPAQGRYQHSRALSRRRHFGYSRHNGPDAWPLEYPKCNGERQSPINLESDEMYRLVVADRLQWHGYWDRPRNLTLTNNGHTIQVSGNWETAPTISGGPLESEYSFSQLHFHWGSNDKIGSEHTVGNVSFPMEMHLVHYKKAYGSQDEAVKYEDGLAVVSFLFQLSEWPNPGLNAIIPFLDAMVGAELEVTLVRPFPLEILDVSFPSEYVTYLGSLTTPPCSEVVTWIVSSRPLTLSHEQLAKFRYLSSADGELENNFRPVQPTNGRPVFYVT</sequence>
<comment type="catalytic activity">
    <reaction evidence="7 8">
        <text>hydrogencarbonate + H(+) = CO2 + H2O</text>
        <dbReference type="Rhea" id="RHEA:10748"/>
        <dbReference type="ChEBI" id="CHEBI:15377"/>
        <dbReference type="ChEBI" id="CHEBI:15378"/>
        <dbReference type="ChEBI" id="CHEBI:16526"/>
        <dbReference type="ChEBI" id="CHEBI:17544"/>
        <dbReference type="EC" id="4.2.1.1"/>
    </reaction>
</comment>
<evidence type="ECO:0000256" key="8">
    <source>
        <dbReference type="RuleBase" id="RU367011"/>
    </source>
</evidence>
<dbReference type="PROSITE" id="PS51144">
    <property type="entry name" value="ALPHA_CA_2"/>
    <property type="match status" value="1"/>
</dbReference>
<dbReference type="InParanoid" id="A0A067RDT3"/>
<dbReference type="Pfam" id="PF00194">
    <property type="entry name" value="Carb_anhydrase"/>
    <property type="match status" value="1"/>
</dbReference>
<keyword evidence="11" id="KW-1185">Reference proteome</keyword>
<dbReference type="Gene3D" id="3.10.200.10">
    <property type="entry name" value="Alpha carbonic anhydrase"/>
    <property type="match status" value="1"/>
</dbReference>
<feature type="domain" description="Alpha-carbonic anhydrase" evidence="9">
    <location>
        <begin position="75"/>
        <end position="330"/>
    </location>
</feature>
<dbReference type="OrthoDB" id="429145at2759"/>